<dbReference type="InterPro" id="IPR029052">
    <property type="entry name" value="Metallo-depent_PP-like"/>
</dbReference>
<evidence type="ECO:0000313" key="3">
    <source>
        <dbReference type="Proteomes" id="UP000500741"/>
    </source>
</evidence>
<dbReference type="NCBIfam" id="TIGR03729">
    <property type="entry name" value="acc_ester"/>
    <property type="match status" value="1"/>
</dbReference>
<dbReference type="RefSeq" id="WP_166009248.1">
    <property type="nucleotide sequence ID" value="NZ_CP049888.1"/>
</dbReference>
<dbReference type="Gene3D" id="3.60.21.10">
    <property type="match status" value="1"/>
</dbReference>
<accession>A0A6G8AYG0</accession>
<dbReference type="AlphaFoldDB" id="A0A6G8AYG0"/>
<protein>
    <submittedName>
        <fullName evidence="2">Phosphoesterase</fullName>
    </submittedName>
</protein>
<evidence type="ECO:0000259" key="1">
    <source>
        <dbReference type="Pfam" id="PF00149"/>
    </source>
</evidence>
<reference evidence="2 3" key="1">
    <citation type="submission" date="2020-03" db="EMBL/GenBank/DDBJ databases">
        <title>Weissella sp. nov., isolated from Cybister lewisianus.</title>
        <authorList>
            <person name="Hyun D.-W."/>
            <person name="Bae J.-W."/>
        </authorList>
    </citation>
    <scope>NUCLEOTIDE SEQUENCE [LARGE SCALE GENOMIC DNA]</scope>
    <source>
        <strain evidence="2 3">HDW19</strain>
    </source>
</reference>
<dbReference type="InterPro" id="IPR022302">
    <property type="entry name" value="Phosphoesterase_putative"/>
</dbReference>
<dbReference type="KEGG" id="wco:G7084_01090"/>
<dbReference type="GO" id="GO:0016787">
    <property type="term" value="F:hydrolase activity"/>
    <property type="evidence" value="ECO:0007669"/>
    <property type="project" value="InterPro"/>
</dbReference>
<gene>
    <name evidence="2" type="ORF">G7084_01090</name>
</gene>
<keyword evidence="3" id="KW-1185">Reference proteome</keyword>
<feature type="domain" description="Calcineurin-like phosphoesterase" evidence="1">
    <location>
        <begin position="3"/>
        <end position="223"/>
    </location>
</feature>
<organism evidence="2 3">
    <name type="scientific">Weissella coleopterorum</name>
    <dbReference type="NCBI Taxonomy" id="2714949"/>
    <lineage>
        <taxon>Bacteria</taxon>
        <taxon>Bacillati</taxon>
        <taxon>Bacillota</taxon>
        <taxon>Bacilli</taxon>
        <taxon>Lactobacillales</taxon>
        <taxon>Lactobacillaceae</taxon>
        <taxon>Weissella</taxon>
    </lineage>
</organism>
<sequence>MGKIIISSDNHIDVNRLEREMILDQQAQYLIDQKVDVYLMAGDWYNYFEKTLRFAEDLQDMIGPKTIVRFLAGNHEMGHGITFDELEQDLSPLYFHNKSLKLGDLTLIGNNGWYDYSFAQGPQKEQVSQFKNGFYYDGLIKQPMSDFERTTLSLNQIQQHLAATSVDQKVLMVQHFVPHNLDLSYPAKFPKWQMINGVMGSQRYVDLYRTDARIQQIIYGHAHLNLPMRQIRAGKYYNVSVGYRRAKAIEWTETTFFENWVKKLYQNR</sequence>
<name>A0A6G8AYG0_9LACO</name>
<dbReference type="SUPFAM" id="SSF56300">
    <property type="entry name" value="Metallo-dependent phosphatases"/>
    <property type="match status" value="1"/>
</dbReference>
<dbReference type="EMBL" id="CP049888">
    <property type="protein sequence ID" value="QIL50037.1"/>
    <property type="molecule type" value="Genomic_DNA"/>
</dbReference>
<proteinExistence type="predicted"/>
<evidence type="ECO:0000313" key="2">
    <source>
        <dbReference type="EMBL" id="QIL50037.1"/>
    </source>
</evidence>
<dbReference type="Proteomes" id="UP000500741">
    <property type="component" value="Chromosome"/>
</dbReference>
<dbReference type="Pfam" id="PF00149">
    <property type="entry name" value="Metallophos"/>
    <property type="match status" value="1"/>
</dbReference>
<dbReference type="InterPro" id="IPR004843">
    <property type="entry name" value="Calcineurin-like_PHP"/>
</dbReference>